<accession>A0A1F5Y0E3</accession>
<name>A0A1F5Y0E3_9BACT</name>
<dbReference type="Proteomes" id="UP000178894">
    <property type="component" value="Unassembled WGS sequence"/>
</dbReference>
<reference evidence="1 2" key="1">
    <citation type="journal article" date="2016" name="Nat. Commun.">
        <title>Thousands of microbial genomes shed light on interconnected biogeochemical processes in an aquifer system.</title>
        <authorList>
            <person name="Anantharaman K."/>
            <person name="Brown C.T."/>
            <person name="Hug L.A."/>
            <person name="Sharon I."/>
            <person name="Castelle C.J."/>
            <person name="Probst A.J."/>
            <person name="Thomas B.C."/>
            <person name="Singh A."/>
            <person name="Wilkins M.J."/>
            <person name="Karaoz U."/>
            <person name="Brodie E.L."/>
            <person name="Williams K.H."/>
            <person name="Hubbard S.S."/>
            <person name="Banfield J.F."/>
        </authorList>
    </citation>
    <scope>NUCLEOTIDE SEQUENCE [LARGE SCALE GENOMIC DNA]</scope>
</reference>
<proteinExistence type="predicted"/>
<organism evidence="1 2">
    <name type="scientific">Candidatus Giovannonibacteria bacterium RIFCSPLOWO2_12_FULL_44_15</name>
    <dbReference type="NCBI Taxonomy" id="1798364"/>
    <lineage>
        <taxon>Bacteria</taxon>
        <taxon>Candidatus Giovannoniibacteriota</taxon>
    </lineage>
</organism>
<sequence length="593" mass="69825">MDMNSETLVCQNCKQNFVIEPDDFKFYEKMQVPPPTWCPNCQLMRRLSFRNERMLYHRNESLEGEEVISIFSADKPTTIYTQEYWQSDKWDPMSYGHDIDFSRPFLEQFGELIKRVPWMNLFNWNNVRSEYCNMTTDNKNCYLVFGGDFNEDSAYSTFNFHSKNVYETYWVNKCELCYEDIDAENSYKVFFSQYVRDSTDSIFIYDGANLNNCVGCVNLRSKSYAIFNEQYTKEEYAQKIAEFDFGSFKKMSVFKEKFQAFKLKFPRRFAQIVKAPGSTGNNIYNAKKAVNCFDIDDAEDVKNFFLGGWGLKDARNCDHGGHKSELLYDSIATFSNTSRIKLSLITSSSHDITYSYNSRGSHDCFGCVGIKNKSYCILNKQYSKEEYEALIPKIIQQMNDMPYVDKRSHFYKYGEFPPSEFSLFAYNETVAQEYFPLTKEEALKQGYVWKEPEKRNYQITIKSQDLPDHIKDVEDLILEQIVGCEHEGKCNENCTEAFRIISQELNFLRKQNLPLPRLCPNCRHYQRIKQRNPLKLWKRKCQCAGTKSENQIYANTIKHEHGENHCDNNFETTYAPERPEIVYCESCYLKEVV</sequence>
<gene>
    <name evidence="1" type="ORF">A3G54_03590</name>
</gene>
<protein>
    <submittedName>
        <fullName evidence="1">Uncharacterized protein</fullName>
    </submittedName>
</protein>
<dbReference type="AlphaFoldDB" id="A0A1F5Y0E3"/>
<dbReference type="EMBL" id="MFIQ01000008">
    <property type="protein sequence ID" value="OGF93688.1"/>
    <property type="molecule type" value="Genomic_DNA"/>
</dbReference>
<evidence type="ECO:0000313" key="2">
    <source>
        <dbReference type="Proteomes" id="UP000178894"/>
    </source>
</evidence>
<evidence type="ECO:0000313" key="1">
    <source>
        <dbReference type="EMBL" id="OGF93688.1"/>
    </source>
</evidence>
<comment type="caution">
    <text evidence="1">The sequence shown here is derived from an EMBL/GenBank/DDBJ whole genome shotgun (WGS) entry which is preliminary data.</text>
</comment>